<evidence type="ECO:0000256" key="1">
    <source>
        <dbReference type="SAM" id="Coils"/>
    </source>
</evidence>
<dbReference type="EMBL" id="FWFJ01000052">
    <property type="protein sequence ID" value="SLN72486.1"/>
    <property type="molecule type" value="Genomic_DNA"/>
</dbReference>
<evidence type="ECO:0000313" key="2">
    <source>
        <dbReference type="EMBL" id="SLN72486.1"/>
    </source>
</evidence>
<sequence>MPTSRPTPSRSLSHKPFVFVGMEAAFASRVQAQLGVLDATPITIRTPQEFVASNAPANHITVMVYQDCVPYLQNRIAAGTAPGAALQAWLTRVDVFLNALRDRRTSVFPVALNLALEETDTLRATLITTYGCVFRNDAPPPVPAASAPDPAVRFFAMDVFAKSAVARKLQAELNASARAADHRPATKAPDIDTVYHALATARKTQTGMAQDLQQLTDLVKVREGEAKNARTRSAELEEQIAALTVEHAGVRAALHKDIQWTRTELRALMEQVDGLTTERAHLLGEVTRLQRDVEARDAHIEAIRVSTSWRLTGPLRRFRQLFRR</sequence>
<feature type="coiled-coil region" evidence="1">
    <location>
        <begin position="219"/>
        <end position="246"/>
    </location>
</feature>
<proteinExistence type="predicted"/>
<dbReference type="Gene3D" id="1.10.287.1490">
    <property type="match status" value="1"/>
</dbReference>
<reference evidence="3" key="1">
    <citation type="submission" date="2017-03" db="EMBL/GenBank/DDBJ databases">
        <authorList>
            <person name="Rodrigo-Torres L."/>
            <person name="Arahal R.D."/>
            <person name="Lucena T."/>
        </authorList>
    </citation>
    <scope>NUCLEOTIDE SEQUENCE [LARGE SCALE GENOMIC DNA]</scope>
    <source>
        <strain evidence="3">CECT 8370</strain>
    </source>
</reference>
<name>A0A1X7A7C8_9RHOB</name>
<protein>
    <submittedName>
        <fullName evidence="2">Uncharacterized protein</fullName>
    </submittedName>
</protein>
<evidence type="ECO:0000313" key="3">
    <source>
        <dbReference type="Proteomes" id="UP000194012"/>
    </source>
</evidence>
<accession>A0A1X7A7C8</accession>
<gene>
    <name evidence="2" type="ORF">ROG8370_03516</name>
</gene>
<dbReference type="Proteomes" id="UP000194012">
    <property type="component" value="Unassembled WGS sequence"/>
</dbReference>
<organism evidence="2 3">
    <name type="scientific">Roseovarius gaetbuli</name>
    <dbReference type="NCBI Taxonomy" id="1356575"/>
    <lineage>
        <taxon>Bacteria</taxon>
        <taxon>Pseudomonadati</taxon>
        <taxon>Pseudomonadota</taxon>
        <taxon>Alphaproteobacteria</taxon>
        <taxon>Rhodobacterales</taxon>
        <taxon>Roseobacteraceae</taxon>
        <taxon>Roseovarius</taxon>
    </lineage>
</organism>
<dbReference type="AlphaFoldDB" id="A0A1X7A7C8"/>
<keyword evidence="1" id="KW-0175">Coiled coil</keyword>
<keyword evidence="3" id="KW-1185">Reference proteome</keyword>